<gene>
    <name evidence="2" type="ORF">J2S49_000926</name>
</gene>
<dbReference type="InterPro" id="IPR050712">
    <property type="entry name" value="NAD(P)H-dep_reductase"/>
</dbReference>
<dbReference type="InterPro" id="IPR029039">
    <property type="entry name" value="Flavoprotein-like_sf"/>
</dbReference>
<name>A0ABT9NBH2_9ACTO</name>
<dbReference type="PANTHER" id="PTHR30543">
    <property type="entry name" value="CHROMATE REDUCTASE"/>
    <property type="match status" value="1"/>
</dbReference>
<protein>
    <submittedName>
        <fullName evidence="2">Chromate reductase</fullName>
    </submittedName>
</protein>
<sequence>MKGQTMVKVAVFVGSLRENSWNKKVANDLVSHLPEGYEAEFIEIGNVPFYNEDWDSEGNIPAEAAHLRTQAKEADALIFVTPEYNRSVPGMLKNALDVISRPPSAQLLKGKPAFIATASTGQYGAFGANHILRQTLMFMDVPVVAQPEVYLAKVDTLYIDGVLNQGTQDFLGKAIERFVKHVELHTK</sequence>
<reference evidence="2 3" key="1">
    <citation type="submission" date="2023-07" db="EMBL/GenBank/DDBJ databases">
        <title>Sequencing the genomes of 1000 actinobacteria strains.</title>
        <authorList>
            <person name="Klenk H.-P."/>
        </authorList>
    </citation>
    <scope>NUCLEOTIDE SEQUENCE [LARGE SCALE GENOMIC DNA]</scope>
    <source>
        <strain evidence="2 3">DSM 102162</strain>
    </source>
</reference>
<dbReference type="PANTHER" id="PTHR30543:SF21">
    <property type="entry name" value="NAD(P)H-DEPENDENT FMN REDUCTASE LOT6"/>
    <property type="match status" value="1"/>
</dbReference>
<keyword evidence="3" id="KW-1185">Reference proteome</keyword>
<feature type="domain" description="NADPH-dependent FMN reductase-like" evidence="1">
    <location>
        <begin position="7"/>
        <end position="153"/>
    </location>
</feature>
<dbReference type="Proteomes" id="UP001235966">
    <property type="component" value="Unassembled WGS sequence"/>
</dbReference>
<dbReference type="Pfam" id="PF03358">
    <property type="entry name" value="FMN_red"/>
    <property type="match status" value="1"/>
</dbReference>
<evidence type="ECO:0000313" key="3">
    <source>
        <dbReference type="Proteomes" id="UP001235966"/>
    </source>
</evidence>
<evidence type="ECO:0000313" key="2">
    <source>
        <dbReference type="EMBL" id="MDP9800850.1"/>
    </source>
</evidence>
<evidence type="ECO:0000259" key="1">
    <source>
        <dbReference type="Pfam" id="PF03358"/>
    </source>
</evidence>
<organism evidence="2 3">
    <name type="scientific">Arcanobacterium wilhelmae</name>
    <dbReference type="NCBI Taxonomy" id="1803177"/>
    <lineage>
        <taxon>Bacteria</taxon>
        <taxon>Bacillati</taxon>
        <taxon>Actinomycetota</taxon>
        <taxon>Actinomycetes</taxon>
        <taxon>Actinomycetales</taxon>
        <taxon>Actinomycetaceae</taxon>
        <taxon>Arcanobacterium</taxon>
    </lineage>
</organism>
<dbReference type="Gene3D" id="3.40.50.360">
    <property type="match status" value="1"/>
</dbReference>
<dbReference type="InterPro" id="IPR005025">
    <property type="entry name" value="FMN_Rdtase-like_dom"/>
</dbReference>
<proteinExistence type="predicted"/>
<dbReference type="SUPFAM" id="SSF52218">
    <property type="entry name" value="Flavoproteins"/>
    <property type="match status" value="1"/>
</dbReference>
<comment type="caution">
    <text evidence="2">The sequence shown here is derived from an EMBL/GenBank/DDBJ whole genome shotgun (WGS) entry which is preliminary data.</text>
</comment>
<accession>A0ABT9NBH2</accession>
<dbReference type="EMBL" id="JAUSQW010000001">
    <property type="protein sequence ID" value="MDP9800850.1"/>
    <property type="molecule type" value="Genomic_DNA"/>
</dbReference>